<organism evidence="2 3">
    <name type="scientific">Klebsormidium nitens</name>
    <name type="common">Green alga</name>
    <name type="synonym">Ulothrix nitens</name>
    <dbReference type="NCBI Taxonomy" id="105231"/>
    <lineage>
        <taxon>Eukaryota</taxon>
        <taxon>Viridiplantae</taxon>
        <taxon>Streptophyta</taxon>
        <taxon>Klebsormidiophyceae</taxon>
        <taxon>Klebsormidiales</taxon>
        <taxon>Klebsormidiaceae</taxon>
        <taxon>Klebsormidium</taxon>
    </lineage>
</organism>
<protein>
    <recommendedName>
        <fullName evidence="1">Retrovirus-related Pol polyprotein from transposon TNT 1-94-like beta-barrel domain-containing protein</fullName>
    </recommendedName>
</protein>
<feature type="domain" description="Retrovirus-related Pol polyprotein from transposon TNT 1-94-like beta-barrel" evidence="1">
    <location>
        <begin position="34"/>
        <end position="84"/>
    </location>
</feature>
<proteinExistence type="predicted"/>
<dbReference type="Pfam" id="PF22936">
    <property type="entry name" value="Pol_BBD"/>
    <property type="match status" value="1"/>
</dbReference>
<name>A0A1Y1ISU2_KLENI</name>
<dbReference type="Proteomes" id="UP000054558">
    <property type="component" value="Unassembled WGS sequence"/>
</dbReference>
<evidence type="ECO:0000313" key="2">
    <source>
        <dbReference type="EMBL" id="GAQ92609.1"/>
    </source>
</evidence>
<dbReference type="InterPro" id="IPR054722">
    <property type="entry name" value="PolX-like_BBD"/>
</dbReference>
<sequence length="233" mass="25769">MPDWRELIPEQKKGGKPSTGVALRVIEGLVADEWLVDSGSSHHLTKDKSLFETLEMFGGSGREFTFGDQGTLWAEGSGSVELRAGVRGRLEMCASPSTTRATSSRVRKALRRKVRTGAPSGYGRGDFAAALRHWELPSPPIRSSAGSSSSSPLPLWKRGTTITGRVLARMSSRTTWARGNRKSWKESLYTGAEKVSVWKKSTGRSVESRRRSIGCRLKNPRKKVQMRRVQDIP</sequence>
<keyword evidence="3" id="KW-1185">Reference proteome</keyword>
<dbReference type="EMBL" id="DF238019">
    <property type="protein sequence ID" value="GAQ92609.1"/>
    <property type="molecule type" value="Genomic_DNA"/>
</dbReference>
<evidence type="ECO:0000313" key="3">
    <source>
        <dbReference type="Proteomes" id="UP000054558"/>
    </source>
</evidence>
<evidence type="ECO:0000259" key="1">
    <source>
        <dbReference type="Pfam" id="PF22936"/>
    </source>
</evidence>
<dbReference type="AlphaFoldDB" id="A0A1Y1ISU2"/>
<gene>
    <name evidence="2" type="ORF">KFL_010700010</name>
</gene>
<accession>A0A1Y1ISU2</accession>
<reference evidence="2 3" key="1">
    <citation type="journal article" date="2014" name="Nat. Commun.">
        <title>Klebsormidium flaccidum genome reveals primary factors for plant terrestrial adaptation.</title>
        <authorList>
            <person name="Hori K."/>
            <person name="Maruyama F."/>
            <person name="Fujisawa T."/>
            <person name="Togashi T."/>
            <person name="Yamamoto N."/>
            <person name="Seo M."/>
            <person name="Sato S."/>
            <person name="Yamada T."/>
            <person name="Mori H."/>
            <person name="Tajima N."/>
            <person name="Moriyama T."/>
            <person name="Ikeuchi M."/>
            <person name="Watanabe M."/>
            <person name="Wada H."/>
            <person name="Kobayashi K."/>
            <person name="Saito M."/>
            <person name="Masuda T."/>
            <person name="Sasaki-Sekimoto Y."/>
            <person name="Mashiguchi K."/>
            <person name="Awai K."/>
            <person name="Shimojima M."/>
            <person name="Masuda S."/>
            <person name="Iwai M."/>
            <person name="Nobusawa T."/>
            <person name="Narise T."/>
            <person name="Kondo S."/>
            <person name="Saito H."/>
            <person name="Sato R."/>
            <person name="Murakawa M."/>
            <person name="Ihara Y."/>
            <person name="Oshima-Yamada Y."/>
            <person name="Ohtaka K."/>
            <person name="Satoh M."/>
            <person name="Sonobe K."/>
            <person name="Ishii M."/>
            <person name="Ohtani R."/>
            <person name="Kanamori-Sato M."/>
            <person name="Honoki R."/>
            <person name="Miyazaki D."/>
            <person name="Mochizuki H."/>
            <person name="Umetsu J."/>
            <person name="Higashi K."/>
            <person name="Shibata D."/>
            <person name="Kamiya Y."/>
            <person name="Sato N."/>
            <person name="Nakamura Y."/>
            <person name="Tabata S."/>
            <person name="Ida S."/>
            <person name="Kurokawa K."/>
            <person name="Ohta H."/>
        </authorList>
    </citation>
    <scope>NUCLEOTIDE SEQUENCE [LARGE SCALE GENOMIC DNA]</scope>
    <source>
        <strain evidence="2 3">NIES-2285</strain>
    </source>
</reference>